<evidence type="ECO:0000256" key="1">
    <source>
        <dbReference type="SAM" id="MobiDB-lite"/>
    </source>
</evidence>
<dbReference type="Proteomes" id="UP001054945">
    <property type="component" value="Unassembled WGS sequence"/>
</dbReference>
<gene>
    <name evidence="2" type="ORF">CEXT_320391</name>
</gene>
<dbReference type="AlphaFoldDB" id="A0AAV4RI36"/>
<protein>
    <submittedName>
        <fullName evidence="2">Uncharacterized protein</fullName>
    </submittedName>
</protein>
<dbReference type="EMBL" id="BPLR01007821">
    <property type="protein sequence ID" value="GIY20006.1"/>
    <property type="molecule type" value="Genomic_DNA"/>
</dbReference>
<accession>A0AAV4RI36</accession>
<evidence type="ECO:0000313" key="2">
    <source>
        <dbReference type="EMBL" id="GIY20006.1"/>
    </source>
</evidence>
<evidence type="ECO:0000313" key="3">
    <source>
        <dbReference type="Proteomes" id="UP001054945"/>
    </source>
</evidence>
<organism evidence="2 3">
    <name type="scientific">Caerostris extrusa</name>
    <name type="common">Bark spider</name>
    <name type="synonym">Caerostris bankana</name>
    <dbReference type="NCBI Taxonomy" id="172846"/>
    <lineage>
        <taxon>Eukaryota</taxon>
        <taxon>Metazoa</taxon>
        <taxon>Ecdysozoa</taxon>
        <taxon>Arthropoda</taxon>
        <taxon>Chelicerata</taxon>
        <taxon>Arachnida</taxon>
        <taxon>Araneae</taxon>
        <taxon>Araneomorphae</taxon>
        <taxon>Entelegynae</taxon>
        <taxon>Araneoidea</taxon>
        <taxon>Araneidae</taxon>
        <taxon>Caerostris</taxon>
    </lineage>
</organism>
<keyword evidence="3" id="KW-1185">Reference proteome</keyword>
<feature type="region of interest" description="Disordered" evidence="1">
    <location>
        <begin position="36"/>
        <end position="58"/>
    </location>
</feature>
<proteinExistence type="predicted"/>
<reference evidence="2 3" key="1">
    <citation type="submission" date="2021-06" db="EMBL/GenBank/DDBJ databases">
        <title>Caerostris extrusa draft genome.</title>
        <authorList>
            <person name="Kono N."/>
            <person name="Arakawa K."/>
        </authorList>
    </citation>
    <scope>NUCLEOTIDE SEQUENCE [LARGE SCALE GENOMIC DNA]</scope>
</reference>
<feature type="compositionally biased region" description="Basic residues" evidence="1">
    <location>
        <begin position="36"/>
        <end position="48"/>
    </location>
</feature>
<name>A0AAV4RI36_CAEEX</name>
<comment type="caution">
    <text evidence="2">The sequence shown here is derived from an EMBL/GenBank/DDBJ whole genome shotgun (WGS) entry which is preliminary data.</text>
</comment>
<sequence length="103" mass="12144">MKVKNKLERAFTKKLKDIKEKIMDSEIIILKKKINQKTAHQTKRKKREKKEQMQEINSNISLSDISDWPFPVPDNLTGDLIKRGSEAFQKKDGPFVLFKETRE</sequence>